<name>A0AAV6FJG7_9TELE</name>
<gene>
    <name evidence="5" type="ORF">AALO_G00288510</name>
</gene>
<feature type="transmembrane region" description="Helical" evidence="3">
    <location>
        <begin position="129"/>
        <end position="152"/>
    </location>
</feature>
<evidence type="ECO:0000256" key="3">
    <source>
        <dbReference type="SAM" id="Phobius"/>
    </source>
</evidence>
<dbReference type="AlphaFoldDB" id="A0AAV6FJG7"/>
<comment type="caution">
    <text evidence="5">The sequence shown here is derived from an EMBL/GenBank/DDBJ whole genome shotgun (WGS) entry which is preliminary data.</text>
</comment>
<dbReference type="PROSITE" id="PS01186">
    <property type="entry name" value="EGF_2"/>
    <property type="match status" value="1"/>
</dbReference>
<proteinExistence type="predicted"/>
<dbReference type="Proteomes" id="UP000823561">
    <property type="component" value="Chromosome 23"/>
</dbReference>
<reference evidence="5" key="1">
    <citation type="submission" date="2020-10" db="EMBL/GenBank/DDBJ databases">
        <title>Chromosome-scale genome assembly of the Allis shad, Alosa alosa.</title>
        <authorList>
            <person name="Margot Z."/>
            <person name="Christophe K."/>
            <person name="Cabau C."/>
            <person name="Louis A."/>
            <person name="Berthelot C."/>
            <person name="Parey E."/>
            <person name="Roest Crollius H."/>
            <person name="Montfort J."/>
            <person name="Robinson-Rechavi M."/>
            <person name="Bucao C."/>
            <person name="Bouchez O."/>
            <person name="Gislard M."/>
            <person name="Lluch J."/>
            <person name="Milhes M."/>
            <person name="Lampietro C."/>
            <person name="Lopez Roques C."/>
            <person name="Donnadieu C."/>
            <person name="Braasch I."/>
            <person name="Desvignes T."/>
            <person name="Postlethwait J."/>
            <person name="Bobe J."/>
            <person name="Guiguen Y."/>
        </authorList>
    </citation>
    <scope>NUCLEOTIDE SEQUENCE</scope>
    <source>
        <strain evidence="5">M-15738</strain>
        <tissue evidence="5">Blood</tissue>
    </source>
</reference>
<evidence type="ECO:0000256" key="1">
    <source>
        <dbReference type="PROSITE-ProRule" id="PRU00076"/>
    </source>
</evidence>
<dbReference type="EMBL" id="JADWDJ010000023">
    <property type="protein sequence ID" value="KAG5261797.1"/>
    <property type="molecule type" value="Genomic_DNA"/>
</dbReference>
<feature type="domain" description="EGF-like" evidence="4">
    <location>
        <begin position="84"/>
        <end position="120"/>
    </location>
</feature>
<accession>A0AAV6FJG7</accession>
<keyword evidence="3" id="KW-1133">Transmembrane helix</keyword>
<keyword evidence="3" id="KW-0812">Transmembrane</keyword>
<comment type="caution">
    <text evidence="1">Lacks conserved residue(s) required for the propagation of feature annotation.</text>
</comment>
<keyword evidence="6" id="KW-1185">Reference proteome</keyword>
<dbReference type="PROSITE" id="PS00022">
    <property type="entry name" value="EGF_1"/>
    <property type="match status" value="1"/>
</dbReference>
<keyword evidence="1" id="KW-1015">Disulfide bond</keyword>
<feature type="disulfide bond" evidence="1">
    <location>
        <begin position="110"/>
        <end position="119"/>
    </location>
</feature>
<organism evidence="5 6">
    <name type="scientific">Alosa alosa</name>
    <name type="common">allis shad</name>
    <dbReference type="NCBI Taxonomy" id="278164"/>
    <lineage>
        <taxon>Eukaryota</taxon>
        <taxon>Metazoa</taxon>
        <taxon>Chordata</taxon>
        <taxon>Craniata</taxon>
        <taxon>Vertebrata</taxon>
        <taxon>Euteleostomi</taxon>
        <taxon>Actinopterygii</taxon>
        <taxon>Neopterygii</taxon>
        <taxon>Teleostei</taxon>
        <taxon>Clupei</taxon>
        <taxon>Clupeiformes</taxon>
        <taxon>Clupeoidei</taxon>
        <taxon>Clupeidae</taxon>
        <taxon>Alosa</taxon>
    </lineage>
</organism>
<keyword evidence="1" id="KW-0245">EGF-like domain</keyword>
<dbReference type="PROSITE" id="PS50026">
    <property type="entry name" value="EGF_3"/>
    <property type="match status" value="1"/>
</dbReference>
<evidence type="ECO:0000313" key="6">
    <source>
        <dbReference type="Proteomes" id="UP000823561"/>
    </source>
</evidence>
<dbReference type="SUPFAM" id="SSF57196">
    <property type="entry name" value="EGF/Laminin"/>
    <property type="match status" value="1"/>
</dbReference>
<keyword evidence="3" id="KW-0472">Membrane</keyword>
<evidence type="ECO:0000313" key="5">
    <source>
        <dbReference type="EMBL" id="KAG5261797.1"/>
    </source>
</evidence>
<feature type="coiled-coil region" evidence="2">
    <location>
        <begin position="149"/>
        <end position="176"/>
    </location>
</feature>
<evidence type="ECO:0000256" key="2">
    <source>
        <dbReference type="SAM" id="Coils"/>
    </source>
</evidence>
<sequence length="178" mass="20065">MAFYTFCTFLCQKSVEEYNHVFPSPGRRPLQFQEVSLSIFLRYLLLYHCGSPHQLCMTMSTALPLSSFTTASLQREGRFWLDVTLPTCGNLRCNGNGVCVTRDAAEGCDCRLGYTGQFCRDTVNEAVSVSLLLGVLAVIFGIIAAAFIFAKLRQKRKAQLRKATDQERERMKLEGEWA</sequence>
<protein>
    <recommendedName>
        <fullName evidence="4">EGF-like domain-containing protein</fullName>
    </recommendedName>
</protein>
<keyword evidence="2" id="KW-0175">Coiled coil</keyword>
<dbReference type="InterPro" id="IPR000742">
    <property type="entry name" value="EGF"/>
</dbReference>
<evidence type="ECO:0000259" key="4">
    <source>
        <dbReference type="PROSITE" id="PS50026"/>
    </source>
</evidence>